<dbReference type="EMBL" id="NJEU01002136">
    <property type="protein sequence ID" value="PHH58527.1"/>
    <property type="molecule type" value="Genomic_DNA"/>
</dbReference>
<dbReference type="Proteomes" id="UP000224854">
    <property type="component" value="Unassembled WGS sequence"/>
</dbReference>
<feature type="domain" description="DNA replication factor Cdt1 C-terminal" evidence="4">
    <location>
        <begin position="106"/>
        <end position="203"/>
    </location>
</feature>
<dbReference type="InterPro" id="IPR032054">
    <property type="entry name" value="Cdt1_C"/>
</dbReference>
<proteinExistence type="inferred from homology"/>
<sequence>MRHSPADLDRLSSQFVDNLHHLASQRPASPDTMDIDHVSLGRLSLSDLPQAAVEDKTPCSANNPLLAKGQRALAHLKSGLPAKQDQQQQQQQQPHATANSQLSKLSLLDRIRLKQDARNAATPPTAAELMHKAALDRVVDVAATLSMLSLASGQLPRQAFAMGLVVQRLRDSLQLPISKDEGAACVRLIAGQVAPEWIRVVTLGGRENVVICKAGQPADRVLRGRVDELMTA</sequence>
<reference evidence="5 6" key="1">
    <citation type="submission" date="2017-06" db="EMBL/GenBank/DDBJ databases">
        <title>Ant-infecting Ophiocordyceps genomes reveal a high diversity of potential behavioral manipulation genes and a possible major role for enterotoxins.</title>
        <authorList>
            <person name="De Bekker C."/>
            <person name="Evans H.C."/>
            <person name="Brachmann A."/>
            <person name="Hughes D.P."/>
        </authorList>
    </citation>
    <scope>NUCLEOTIDE SEQUENCE [LARGE SCALE GENOMIC DNA]</scope>
    <source>
        <strain evidence="5 6">1348a</strain>
    </source>
</reference>
<protein>
    <recommendedName>
        <fullName evidence="4">DNA replication factor Cdt1 C-terminal domain-containing protein</fullName>
    </recommendedName>
</protein>
<dbReference type="OrthoDB" id="341730at2759"/>
<evidence type="ECO:0000256" key="2">
    <source>
        <dbReference type="ARBA" id="ARBA00023306"/>
    </source>
</evidence>
<evidence type="ECO:0000259" key="4">
    <source>
        <dbReference type="Pfam" id="PF16679"/>
    </source>
</evidence>
<comment type="caution">
    <text evidence="5">The sequence shown here is derived from an EMBL/GenBank/DDBJ whole genome shotgun (WGS) entry which is preliminary data.</text>
</comment>
<evidence type="ECO:0000313" key="5">
    <source>
        <dbReference type="EMBL" id="PHH58527.1"/>
    </source>
</evidence>
<dbReference type="Gene3D" id="1.10.10.1420">
    <property type="entry name" value="DNA replication factor Cdt1, C-terminal WH domain"/>
    <property type="match status" value="1"/>
</dbReference>
<dbReference type="AlphaFoldDB" id="A0A2C5XPY4"/>
<evidence type="ECO:0000313" key="6">
    <source>
        <dbReference type="Proteomes" id="UP000224854"/>
    </source>
</evidence>
<feature type="compositionally biased region" description="Low complexity" evidence="3">
    <location>
        <begin position="84"/>
        <end position="93"/>
    </location>
</feature>
<organism evidence="5 6">
    <name type="scientific">Ophiocordyceps australis</name>
    <dbReference type="NCBI Taxonomy" id="1399860"/>
    <lineage>
        <taxon>Eukaryota</taxon>
        <taxon>Fungi</taxon>
        <taxon>Dikarya</taxon>
        <taxon>Ascomycota</taxon>
        <taxon>Pezizomycotina</taxon>
        <taxon>Sordariomycetes</taxon>
        <taxon>Hypocreomycetidae</taxon>
        <taxon>Hypocreales</taxon>
        <taxon>Ophiocordycipitaceae</taxon>
        <taxon>Ophiocordyceps</taxon>
    </lineage>
</organism>
<name>A0A2C5XPY4_9HYPO</name>
<evidence type="ECO:0000256" key="1">
    <source>
        <dbReference type="ARBA" id="ARBA00008356"/>
    </source>
</evidence>
<evidence type="ECO:0000256" key="3">
    <source>
        <dbReference type="SAM" id="MobiDB-lite"/>
    </source>
</evidence>
<keyword evidence="6" id="KW-1185">Reference proteome</keyword>
<dbReference type="InterPro" id="IPR038090">
    <property type="entry name" value="Cdt1_C_WH_dom_sf"/>
</dbReference>
<comment type="similarity">
    <text evidence="1">Belongs to the Cdt1 family.</text>
</comment>
<keyword evidence="2" id="KW-0131">Cell cycle</keyword>
<dbReference type="Pfam" id="PF16679">
    <property type="entry name" value="CDT1_C"/>
    <property type="match status" value="1"/>
</dbReference>
<accession>A0A2C5XPY4</accession>
<feature type="region of interest" description="Disordered" evidence="3">
    <location>
        <begin position="79"/>
        <end position="101"/>
    </location>
</feature>
<gene>
    <name evidence="5" type="ORF">CDD82_2917</name>
</gene>